<comment type="caution">
    <text evidence="2">The sequence shown here is derived from an EMBL/GenBank/DDBJ whole genome shotgun (WGS) entry which is preliminary data.</text>
</comment>
<dbReference type="Gene3D" id="3.10.450.50">
    <property type="match status" value="1"/>
</dbReference>
<keyword evidence="3" id="KW-1185">Reference proteome</keyword>
<evidence type="ECO:0000313" key="3">
    <source>
        <dbReference type="Proteomes" id="UP001589870"/>
    </source>
</evidence>
<gene>
    <name evidence="2" type="ORF">ACFHYQ_16295</name>
</gene>
<dbReference type="SUPFAM" id="SSF54427">
    <property type="entry name" value="NTF2-like"/>
    <property type="match status" value="1"/>
</dbReference>
<evidence type="ECO:0000259" key="1">
    <source>
        <dbReference type="Pfam" id="PF13577"/>
    </source>
</evidence>
<reference evidence="2 3" key="1">
    <citation type="submission" date="2024-09" db="EMBL/GenBank/DDBJ databases">
        <authorList>
            <person name="Sun Q."/>
            <person name="Mori K."/>
        </authorList>
    </citation>
    <scope>NUCLEOTIDE SEQUENCE [LARGE SCALE GENOMIC DNA]</scope>
    <source>
        <strain evidence="2 3">TBRC 1851</strain>
    </source>
</reference>
<dbReference type="Proteomes" id="UP001589870">
    <property type="component" value="Unassembled WGS sequence"/>
</dbReference>
<accession>A0ABV6U616</accession>
<dbReference type="Pfam" id="PF13577">
    <property type="entry name" value="SnoaL_4"/>
    <property type="match status" value="1"/>
</dbReference>
<dbReference type="EMBL" id="JBHMQT010000035">
    <property type="protein sequence ID" value="MFC0863866.1"/>
    <property type="molecule type" value="Genomic_DNA"/>
</dbReference>
<dbReference type="InterPro" id="IPR011944">
    <property type="entry name" value="Steroid_delta5-4_isomerase"/>
</dbReference>
<feature type="domain" description="SnoaL-like" evidence="1">
    <location>
        <begin position="12"/>
        <end position="129"/>
    </location>
</feature>
<name>A0ABV6U616_9ACTN</name>
<dbReference type="RefSeq" id="WP_394302003.1">
    <property type="nucleotide sequence ID" value="NZ_JBHMQT010000035.1"/>
</dbReference>
<proteinExistence type="predicted"/>
<dbReference type="NCBIfam" id="TIGR02246">
    <property type="entry name" value="SgcJ/EcaC family oxidoreductase"/>
    <property type="match status" value="1"/>
</dbReference>
<organism evidence="2 3">
    <name type="scientific">Sphaerimonospora cavernae</name>
    <dbReference type="NCBI Taxonomy" id="1740611"/>
    <lineage>
        <taxon>Bacteria</taxon>
        <taxon>Bacillati</taxon>
        <taxon>Actinomycetota</taxon>
        <taxon>Actinomycetes</taxon>
        <taxon>Streptosporangiales</taxon>
        <taxon>Streptosporangiaceae</taxon>
        <taxon>Sphaerimonospora</taxon>
    </lineage>
</organism>
<sequence>MSNATATITDEVTAVREVPGRVVAAWAGNDADAFAQVFTGDATMILPGDVFVSGRQGIRAFMAAAYSGPYKGTRVAGDPVSAKFLGEDAAVLVTRGGILLPGETEVAPERAVRATWVLARQDGQWLITAYQNTPIGSA</sequence>
<dbReference type="InterPro" id="IPR037401">
    <property type="entry name" value="SnoaL-like"/>
</dbReference>
<protein>
    <submittedName>
        <fullName evidence="2">SgcJ/EcaC family oxidoreductase</fullName>
    </submittedName>
</protein>
<dbReference type="InterPro" id="IPR032710">
    <property type="entry name" value="NTF2-like_dom_sf"/>
</dbReference>
<evidence type="ECO:0000313" key="2">
    <source>
        <dbReference type="EMBL" id="MFC0863866.1"/>
    </source>
</evidence>